<dbReference type="OrthoDB" id="270392at2759"/>
<evidence type="ECO:0000259" key="8">
    <source>
        <dbReference type="Pfam" id="PF04997"/>
    </source>
</evidence>
<accession>A0A5J9TX66</accession>
<dbReference type="EMBL" id="RWGY01000031">
    <property type="protein sequence ID" value="TVU15448.1"/>
    <property type="molecule type" value="Genomic_DNA"/>
</dbReference>
<protein>
    <recommendedName>
        <fullName evidence="1">DNA-directed RNA polymerase</fullName>
        <ecNumber evidence="1">2.7.7.6</ecNumber>
    </recommendedName>
</protein>
<dbReference type="InterPro" id="IPR015700">
    <property type="entry name" value="RPC1"/>
</dbReference>
<evidence type="ECO:0000313" key="10">
    <source>
        <dbReference type="Proteomes" id="UP000324897"/>
    </source>
</evidence>
<reference evidence="9 10" key="1">
    <citation type="journal article" date="2019" name="Sci. Rep.">
        <title>A high-quality genome of Eragrostis curvula grass provides insights into Poaceae evolution and supports new strategies to enhance forage quality.</title>
        <authorList>
            <person name="Carballo J."/>
            <person name="Santos B.A.C.M."/>
            <person name="Zappacosta D."/>
            <person name="Garbus I."/>
            <person name="Selva J.P."/>
            <person name="Gallo C.A."/>
            <person name="Diaz A."/>
            <person name="Albertini E."/>
            <person name="Caccamo M."/>
            <person name="Echenique V."/>
        </authorList>
    </citation>
    <scope>NUCLEOTIDE SEQUENCE [LARGE SCALE GENOMIC DNA]</scope>
    <source>
        <strain evidence="10">cv. Victoria</strain>
        <tissue evidence="9">Leaf</tissue>
    </source>
</reference>
<dbReference type="Pfam" id="PF04997">
    <property type="entry name" value="RNA_pol_Rpb1_1"/>
    <property type="match status" value="1"/>
</dbReference>
<dbReference type="EC" id="2.7.7.6" evidence="1"/>
<keyword evidence="6" id="KW-0862">Zinc</keyword>
<feature type="domain" description="RNA polymerase Rpb1" evidence="8">
    <location>
        <begin position="22"/>
        <end position="137"/>
    </location>
</feature>
<dbReference type="GO" id="GO:0000428">
    <property type="term" value="C:DNA-directed RNA polymerase complex"/>
    <property type="evidence" value="ECO:0007669"/>
    <property type="project" value="UniProtKB-KW"/>
</dbReference>
<evidence type="ECO:0000256" key="5">
    <source>
        <dbReference type="ARBA" id="ARBA00022723"/>
    </source>
</evidence>
<keyword evidence="10" id="KW-1185">Reference proteome</keyword>
<dbReference type="Proteomes" id="UP000324897">
    <property type="component" value="Unassembled WGS sequence"/>
</dbReference>
<keyword evidence="7" id="KW-0804">Transcription</keyword>
<dbReference type="InterPro" id="IPR007080">
    <property type="entry name" value="RNA_pol_Rpb1_1"/>
</dbReference>
<comment type="caution">
    <text evidence="9">The sequence shown here is derived from an EMBL/GenBank/DDBJ whole genome shotgun (WGS) entry which is preliminary data.</text>
</comment>
<evidence type="ECO:0000256" key="7">
    <source>
        <dbReference type="ARBA" id="ARBA00023163"/>
    </source>
</evidence>
<dbReference type="FunFam" id="4.10.860.120:FF:000009">
    <property type="entry name" value="DNA-directed RNA polymerase subunit"/>
    <property type="match status" value="1"/>
</dbReference>
<sequence length="141" mass="15865">MARPEEKLRCTKDPFIQVVGTRRIGSIRFSTLSGNEIRKSAEVQVWSNRIYDEHMAPISSGLLDARMGAPNKLGQCSTCHGSFAECPGHFGYLKLALPVFNVGFFNCVLDVLKCICKGCSRVLLVEKDRREFLKKMRNPRA</sequence>
<dbReference type="PANTHER" id="PTHR48446">
    <property type="entry name" value="DNA-DIRECTED RNA POLYMERASE SUBUNIT BETA' N-TERMINAL SECTION"/>
    <property type="match status" value="1"/>
</dbReference>
<keyword evidence="4" id="KW-0548">Nucleotidyltransferase</keyword>
<dbReference type="SUPFAM" id="SSF64484">
    <property type="entry name" value="beta and beta-prime subunits of DNA dependent RNA-polymerase"/>
    <property type="match status" value="1"/>
</dbReference>
<dbReference type="Gene3D" id="4.10.860.120">
    <property type="entry name" value="RNA polymerase II, clamp domain"/>
    <property type="match status" value="1"/>
</dbReference>
<dbReference type="GO" id="GO:0046872">
    <property type="term" value="F:metal ion binding"/>
    <property type="evidence" value="ECO:0007669"/>
    <property type="project" value="UniProtKB-KW"/>
</dbReference>
<dbReference type="Gramene" id="TVU15448">
    <property type="protein sequence ID" value="TVU15448"/>
    <property type="gene ID" value="EJB05_38969"/>
</dbReference>
<keyword evidence="5" id="KW-0479">Metal-binding</keyword>
<gene>
    <name evidence="9" type="ORF">EJB05_38969</name>
</gene>
<dbReference type="PANTHER" id="PTHR48446:SF1">
    <property type="entry name" value="DNA-DIRECTED RNA POLYMERASE SUBUNIT BETA' N-TERMINAL SECTION"/>
    <property type="match status" value="1"/>
</dbReference>
<evidence type="ECO:0000256" key="1">
    <source>
        <dbReference type="ARBA" id="ARBA00012418"/>
    </source>
</evidence>
<keyword evidence="2" id="KW-0240">DNA-directed RNA polymerase</keyword>
<dbReference type="AlphaFoldDB" id="A0A5J9TX66"/>
<evidence type="ECO:0000256" key="4">
    <source>
        <dbReference type="ARBA" id="ARBA00022695"/>
    </source>
</evidence>
<proteinExistence type="predicted"/>
<dbReference type="GO" id="GO:0003677">
    <property type="term" value="F:DNA binding"/>
    <property type="evidence" value="ECO:0007669"/>
    <property type="project" value="InterPro"/>
</dbReference>
<keyword evidence="3" id="KW-0808">Transferase</keyword>
<dbReference type="GO" id="GO:0006351">
    <property type="term" value="P:DNA-templated transcription"/>
    <property type="evidence" value="ECO:0007669"/>
    <property type="project" value="InterPro"/>
</dbReference>
<evidence type="ECO:0000313" key="9">
    <source>
        <dbReference type="EMBL" id="TVU15448.1"/>
    </source>
</evidence>
<name>A0A5J9TX66_9POAL</name>
<dbReference type="InterPro" id="IPR044893">
    <property type="entry name" value="RNA_pol_Rpb1_clamp_domain"/>
</dbReference>
<evidence type="ECO:0000256" key="3">
    <source>
        <dbReference type="ARBA" id="ARBA00022679"/>
    </source>
</evidence>
<evidence type="ECO:0000256" key="6">
    <source>
        <dbReference type="ARBA" id="ARBA00022833"/>
    </source>
</evidence>
<evidence type="ECO:0000256" key="2">
    <source>
        <dbReference type="ARBA" id="ARBA00022478"/>
    </source>
</evidence>
<dbReference type="GO" id="GO:0003899">
    <property type="term" value="F:DNA-directed RNA polymerase activity"/>
    <property type="evidence" value="ECO:0007669"/>
    <property type="project" value="UniProtKB-EC"/>
</dbReference>
<organism evidence="9 10">
    <name type="scientific">Eragrostis curvula</name>
    <name type="common">weeping love grass</name>
    <dbReference type="NCBI Taxonomy" id="38414"/>
    <lineage>
        <taxon>Eukaryota</taxon>
        <taxon>Viridiplantae</taxon>
        <taxon>Streptophyta</taxon>
        <taxon>Embryophyta</taxon>
        <taxon>Tracheophyta</taxon>
        <taxon>Spermatophyta</taxon>
        <taxon>Magnoliopsida</taxon>
        <taxon>Liliopsida</taxon>
        <taxon>Poales</taxon>
        <taxon>Poaceae</taxon>
        <taxon>PACMAD clade</taxon>
        <taxon>Chloridoideae</taxon>
        <taxon>Eragrostideae</taxon>
        <taxon>Eragrostidinae</taxon>
        <taxon>Eragrostis</taxon>
    </lineage>
</organism>